<evidence type="ECO:0000313" key="2">
    <source>
        <dbReference type="Proteomes" id="UP000239549"/>
    </source>
</evidence>
<comment type="caution">
    <text evidence="1">The sequence shown here is derived from an EMBL/GenBank/DDBJ whole genome shotgun (WGS) entry which is preliminary data.</text>
</comment>
<keyword evidence="2" id="KW-1185">Reference proteome</keyword>
<evidence type="ECO:0000313" key="1">
    <source>
        <dbReference type="EMBL" id="GBF32498.1"/>
    </source>
</evidence>
<gene>
    <name evidence="1" type="ORF">DCCM_0694</name>
</gene>
<dbReference type="AlphaFoldDB" id="A0A2L2X8R1"/>
<reference evidence="2" key="1">
    <citation type="submission" date="2018-02" db="EMBL/GenBank/DDBJ databases">
        <title>Genome sequence of Desulfocucumis palustris strain NAW-5.</title>
        <authorList>
            <person name="Watanabe M."/>
            <person name="Kojima H."/>
            <person name="Fukui M."/>
        </authorList>
    </citation>
    <scope>NUCLEOTIDE SEQUENCE [LARGE SCALE GENOMIC DNA]</scope>
    <source>
        <strain evidence="2">NAW-5</strain>
    </source>
</reference>
<dbReference type="Proteomes" id="UP000239549">
    <property type="component" value="Unassembled WGS sequence"/>
</dbReference>
<dbReference type="EMBL" id="BFAV01000038">
    <property type="protein sequence ID" value="GBF32498.1"/>
    <property type="molecule type" value="Genomic_DNA"/>
</dbReference>
<accession>A0A2L2X8R1</accession>
<organism evidence="1 2">
    <name type="scientific">Desulfocucumis palustris</name>
    <dbReference type="NCBI Taxonomy" id="1898651"/>
    <lineage>
        <taxon>Bacteria</taxon>
        <taxon>Bacillati</taxon>
        <taxon>Bacillota</taxon>
        <taxon>Clostridia</taxon>
        <taxon>Eubacteriales</taxon>
        <taxon>Desulfocucumaceae</taxon>
        <taxon>Desulfocucumis</taxon>
    </lineage>
</organism>
<proteinExistence type="predicted"/>
<name>A0A2L2X8R1_9FIRM</name>
<protein>
    <submittedName>
        <fullName evidence="1">Uncharacterized protein</fullName>
    </submittedName>
</protein>
<sequence>MKIERRRITSQLMKEYTSFFAAFIRRQPVKPESREYK</sequence>